<dbReference type="Pfam" id="PF04226">
    <property type="entry name" value="Transgly_assoc"/>
    <property type="match status" value="1"/>
</dbReference>
<comment type="subcellular location">
    <subcellularLocation>
        <location evidence="1">Cell membrane</location>
        <topology evidence="1">Multi-pass membrane protein</topology>
    </subcellularLocation>
</comment>
<dbReference type="eggNOG" id="COG2261">
    <property type="taxonomic scope" value="Bacteria"/>
</dbReference>
<reference evidence="8 9" key="2">
    <citation type="submission" date="2007-01" db="EMBL/GenBank/DDBJ databases">
        <title>Sequencing of the draft genome and assembly of Thermosinus carboxydivorans Nor1.</title>
        <authorList>
            <consortium name="US DOE Joint Genome Institute (JGI-PGF)"/>
            <person name="Copeland A."/>
            <person name="Lucas S."/>
            <person name="Lapidus A."/>
            <person name="Barry K."/>
            <person name="Glavina del Rio T."/>
            <person name="Dalin E."/>
            <person name="Tice H."/>
            <person name="Bruce D."/>
            <person name="Pitluck S."/>
            <person name="Richardson P."/>
        </authorList>
    </citation>
    <scope>NUCLEOTIDE SEQUENCE [LARGE SCALE GENOMIC DNA]</scope>
    <source>
        <strain evidence="8 9">Nor1</strain>
    </source>
</reference>
<comment type="caution">
    <text evidence="8">The sequence shown here is derived from an EMBL/GenBank/DDBJ whole genome shotgun (WGS) entry which is preliminary data.</text>
</comment>
<evidence type="ECO:0000256" key="6">
    <source>
        <dbReference type="ARBA" id="ARBA00023136"/>
    </source>
</evidence>
<dbReference type="PANTHER" id="PTHR33884">
    <property type="entry name" value="UPF0410 PROTEIN YMGE"/>
    <property type="match status" value="1"/>
</dbReference>
<keyword evidence="4 7" id="KW-0812">Transmembrane</keyword>
<evidence type="ECO:0000256" key="4">
    <source>
        <dbReference type="ARBA" id="ARBA00022692"/>
    </source>
</evidence>
<proteinExistence type="inferred from homology"/>
<evidence type="ECO:0000256" key="7">
    <source>
        <dbReference type="SAM" id="Phobius"/>
    </source>
</evidence>
<dbReference type="PANTHER" id="PTHR33884:SF3">
    <property type="entry name" value="UPF0410 PROTEIN YMGE"/>
    <property type="match status" value="1"/>
</dbReference>
<dbReference type="AlphaFoldDB" id="A1HLT3"/>
<accession>A1HLT3</accession>
<evidence type="ECO:0000256" key="1">
    <source>
        <dbReference type="ARBA" id="ARBA00004651"/>
    </source>
</evidence>
<reference evidence="8 9" key="1">
    <citation type="submission" date="2007-01" db="EMBL/GenBank/DDBJ databases">
        <title>Annotation of the draft genome assembly of Thermosinus carboxydivorans Nor1.</title>
        <authorList>
            <consortium name="US DOE Joint Genome Institute (JGI-ORNL)"/>
            <person name="Larimer F."/>
            <person name="Land M."/>
            <person name="Hauser L."/>
        </authorList>
    </citation>
    <scope>NUCLEOTIDE SEQUENCE [LARGE SCALE GENOMIC DNA]</scope>
    <source>
        <strain evidence="8 9">Nor1</strain>
    </source>
</reference>
<keyword evidence="3" id="KW-1003">Cell membrane</keyword>
<sequence>MLWFLVIGLVAGWLASQISRGSSFGLVGNLVVGIIGAYLGGLLFSLLGLAAYGTIGSIIMSTIGAIIFLWALRMVTGRTPAK</sequence>
<keyword evidence="5 7" id="KW-1133">Transmembrane helix</keyword>
<dbReference type="GO" id="GO:0005886">
    <property type="term" value="C:plasma membrane"/>
    <property type="evidence" value="ECO:0007669"/>
    <property type="project" value="UniProtKB-SubCell"/>
</dbReference>
<evidence type="ECO:0000313" key="8">
    <source>
        <dbReference type="EMBL" id="EAX48788.1"/>
    </source>
</evidence>
<evidence type="ECO:0000256" key="3">
    <source>
        <dbReference type="ARBA" id="ARBA00022475"/>
    </source>
</evidence>
<organism evidence="8 9">
    <name type="scientific">Thermosinus carboxydivorans Nor1</name>
    <dbReference type="NCBI Taxonomy" id="401526"/>
    <lineage>
        <taxon>Bacteria</taxon>
        <taxon>Bacillati</taxon>
        <taxon>Bacillota</taxon>
        <taxon>Negativicutes</taxon>
        <taxon>Selenomonadales</taxon>
        <taxon>Sporomusaceae</taxon>
        <taxon>Thermosinus</taxon>
    </lineage>
</organism>
<keyword evidence="9" id="KW-1185">Reference proteome</keyword>
<keyword evidence="6 7" id="KW-0472">Membrane</keyword>
<dbReference type="RefSeq" id="WP_007287995.1">
    <property type="nucleotide sequence ID" value="NZ_AAWL01000001.1"/>
</dbReference>
<evidence type="ECO:0000256" key="2">
    <source>
        <dbReference type="ARBA" id="ARBA00011006"/>
    </source>
</evidence>
<gene>
    <name evidence="8" type="ORF">TcarDRAFT_2477</name>
</gene>
<dbReference type="Proteomes" id="UP000005139">
    <property type="component" value="Unassembled WGS sequence"/>
</dbReference>
<evidence type="ECO:0000313" key="9">
    <source>
        <dbReference type="Proteomes" id="UP000005139"/>
    </source>
</evidence>
<name>A1HLT3_9FIRM</name>
<feature type="transmembrane region" description="Helical" evidence="7">
    <location>
        <begin position="49"/>
        <end position="72"/>
    </location>
</feature>
<protein>
    <submittedName>
        <fullName evidence="8">Transglycosylase-associated protein</fullName>
    </submittedName>
</protein>
<dbReference type="InterPro" id="IPR007341">
    <property type="entry name" value="Transgly_assoc"/>
</dbReference>
<dbReference type="EMBL" id="AAWL01000001">
    <property type="protein sequence ID" value="EAX48788.1"/>
    <property type="molecule type" value="Genomic_DNA"/>
</dbReference>
<evidence type="ECO:0000256" key="5">
    <source>
        <dbReference type="ARBA" id="ARBA00022989"/>
    </source>
</evidence>
<comment type="similarity">
    <text evidence="2">Belongs to the UPF0410 family.</text>
</comment>